<comment type="caution">
    <text evidence="2">The sequence shown here is derived from an EMBL/GenBank/DDBJ whole genome shotgun (WGS) entry which is preliminary data.</text>
</comment>
<gene>
    <name evidence="2" type="ORF">GPECTOR_44g85</name>
</gene>
<evidence type="ECO:0000313" key="2">
    <source>
        <dbReference type="EMBL" id="KXZ46411.1"/>
    </source>
</evidence>
<sequence length="70" mass="7486">MEVYITQAERSPRLPKPPGKHSARAPLALLASQPSQSQQLNFADEIHEPAGPDDDNTATGSQESSKPGHP</sequence>
<feature type="compositionally biased region" description="Polar residues" evidence="1">
    <location>
        <begin position="57"/>
        <end position="70"/>
    </location>
</feature>
<proteinExistence type="predicted"/>
<evidence type="ECO:0000256" key="1">
    <source>
        <dbReference type="SAM" id="MobiDB-lite"/>
    </source>
</evidence>
<accession>A0A150G9A6</accession>
<feature type="compositionally biased region" description="Low complexity" evidence="1">
    <location>
        <begin position="24"/>
        <end position="40"/>
    </location>
</feature>
<organism evidence="2 3">
    <name type="scientific">Gonium pectorale</name>
    <name type="common">Green alga</name>
    <dbReference type="NCBI Taxonomy" id="33097"/>
    <lineage>
        <taxon>Eukaryota</taxon>
        <taxon>Viridiplantae</taxon>
        <taxon>Chlorophyta</taxon>
        <taxon>core chlorophytes</taxon>
        <taxon>Chlorophyceae</taxon>
        <taxon>CS clade</taxon>
        <taxon>Chlamydomonadales</taxon>
        <taxon>Volvocaceae</taxon>
        <taxon>Gonium</taxon>
    </lineage>
</organism>
<protein>
    <submittedName>
        <fullName evidence="2">Uncharacterized protein</fullName>
    </submittedName>
</protein>
<dbReference type="Proteomes" id="UP000075714">
    <property type="component" value="Unassembled WGS sequence"/>
</dbReference>
<reference evidence="3" key="1">
    <citation type="journal article" date="2016" name="Nat. Commun.">
        <title>The Gonium pectorale genome demonstrates co-option of cell cycle regulation during the evolution of multicellularity.</title>
        <authorList>
            <person name="Hanschen E.R."/>
            <person name="Marriage T.N."/>
            <person name="Ferris P.J."/>
            <person name="Hamaji T."/>
            <person name="Toyoda A."/>
            <person name="Fujiyama A."/>
            <person name="Neme R."/>
            <person name="Noguchi H."/>
            <person name="Minakuchi Y."/>
            <person name="Suzuki M."/>
            <person name="Kawai-Toyooka H."/>
            <person name="Smith D.R."/>
            <person name="Sparks H."/>
            <person name="Anderson J."/>
            <person name="Bakaric R."/>
            <person name="Luria V."/>
            <person name="Karger A."/>
            <person name="Kirschner M.W."/>
            <person name="Durand P.M."/>
            <person name="Michod R.E."/>
            <person name="Nozaki H."/>
            <person name="Olson B.J."/>
        </authorList>
    </citation>
    <scope>NUCLEOTIDE SEQUENCE [LARGE SCALE GENOMIC DNA]</scope>
    <source>
        <strain evidence="3">NIES-2863</strain>
    </source>
</reference>
<feature type="region of interest" description="Disordered" evidence="1">
    <location>
        <begin position="1"/>
        <end position="70"/>
    </location>
</feature>
<keyword evidence="3" id="KW-1185">Reference proteome</keyword>
<evidence type="ECO:0000313" key="3">
    <source>
        <dbReference type="Proteomes" id="UP000075714"/>
    </source>
</evidence>
<dbReference type="EMBL" id="LSYV01000045">
    <property type="protein sequence ID" value="KXZ46411.1"/>
    <property type="molecule type" value="Genomic_DNA"/>
</dbReference>
<dbReference type="AlphaFoldDB" id="A0A150G9A6"/>
<name>A0A150G9A6_GONPE</name>